<dbReference type="AlphaFoldDB" id="A0A6M3M0V9"/>
<reference evidence="1" key="1">
    <citation type="submission" date="2020-03" db="EMBL/GenBank/DDBJ databases">
        <title>The deep terrestrial virosphere.</title>
        <authorList>
            <person name="Holmfeldt K."/>
            <person name="Nilsson E."/>
            <person name="Simone D."/>
            <person name="Lopez-Fernandez M."/>
            <person name="Wu X."/>
            <person name="de Brujin I."/>
            <person name="Lundin D."/>
            <person name="Andersson A."/>
            <person name="Bertilsson S."/>
            <person name="Dopson M."/>
        </authorList>
    </citation>
    <scope>NUCLEOTIDE SEQUENCE</scope>
    <source>
        <strain evidence="1">MM171A00145</strain>
    </source>
</reference>
<evidence type="ECO:0008006" key="2">
    <source>
        <dbReference type="Google" id="ProtNLM"/>
    </source>
</evidence>
<protein>
    <recommendedName>
        <fullName evidence="2">Head-tail joining protein</fullName>
    </recommendedName>
</protein>
<sequence length="115" mass="12935">MILGAQDVTLHRYGIGSRGTDGRFTRGAATVSTIQATVQPMNGKELSTLPEGDRTRRGIKLYTTTQLLTADQDAKRLSDRIIYQTETFEVRHVDQQPRVIPHYRAYAVRLDEATT</sequence>
<name>A0A6M3M0V9_9ZZZZ</name>
<evidence type="ECO:0000313" key="1">
    <source>
        <dbReference type="EMBL" id="QJB01128.1"/>
    </source>
</evidence>
<proteinExistence type="predicted"/>
<dbReference type="EMBL" id="MT143705">
    <property type="protein sequence ID" value="QJB01128.1"/>
    <property type="molecule type" value="Genomic_DNA"/>
</dbReference>
<gene>
    <name evidence="1" type="ORF">MM171A00145_0065</name>
</gene>
<organism evidence="1">
    <name type="scientific">viral metagenome</name>
    <dbReference type="NCBI Taxonomy" id="1070528"/>
    <lineage>
        <taxon>unclassified sequences</taxon>
        <taxon>metagenomes</taxon>
        <taxon>organismal metagenomes</taxon>
    </lineage>
</organism>
<accession>A0A6M3M0V9</accession>